<reference evidence="2 3" key="1">
    <citation type="submission" date="2020-08" db="EMBL/GenBank/DDBJ databases">
        <title>Genomic Encyclopedia of Type Strains, Phase IV (KMG-IV): sequencing the most valuable type-strain genomes for metagenomic binning, comparative biology and taxonomic classification.</title>
        <authorList>
            <person name="Goeker M."/>
        </authorList>
    </citation>
    <scope>NUCLEOTIDE SEQUENCE [LARGE SCALE GENOMIC DNA]</scope>
    <source>
        <strain evidence="2 3">DSM 21769</strain>
    </source>
</reference>
<gene>
    <name evidence="2" type="ORF">HNR44_001764</name>
</gene>
<sequence>MSDENMREVRNNVHSGQDKYVYFILAVTVAAIGYTIAQTEDLEELSYTQIPLGISLICWGISFWFGCRNREYNNSILYSNYELLKVQKGQHSEVPNHPDYEKAASDGILDAINKNNKRVENFGRGQRNMFIIGVLLFVLWRIVEILYS</sequence>
<dbReference type="AlphaFoldDB" id="A0A841PRJ4"/>
<proteinExistence type="predicted"/>
<comment type="caution">
    <text evidence="2">The sequence shown here is derived from an EMBL/GenBank/DDBJ whole genome shotgun (WGS) entry which is preliminary data.</text>
</comment>
<dbReference type="Proteomes" id="UP000568839">
    <property type="component" value="Unassembled WGS sequence"/>
</dbReference>
<keyword evidence="1" id="KW-1133">Transmembrane helix</keyword>
<protein>
    <submittedName>
        <fullName evidence="2">Uncharacterized protein</fullName>
    </submittedName>
</protein>
<dbReference type="RefSeq" id="WP_184403744.1">
    <property type="nucleotide sequence ID" value="NZ_JACHHJ010000002.1"/>
</dbReference>
<keyword evidence="3" id="KW-1185">Reference proteome</keyword>
<organism evidence="2 3">
    <name type="scientific">Geomicrobium halophilum</name>
    <dbReference type="NCBI Taxonomy" id="549000"/>
    <lineage>
        <taxon>Bacteria</taxon>
        <taxon>Bacillati</taxon>
        <taxon>Bacillota</taxon>
        <taxon>Bacilli</taxon>
        <taxon>Bacillales</taxon>
        <taxon>Geomicrobium</taxon>
    </lineage>
</organism>
<feature type="transmembrane region" description="Helical" evidence="1">
    <location>
        <begin position="128"/>
        <end position="147"/>
    </location>
</feature>
<feature type="transmembrane region" description="Helical" evidence="1">
    <location>
        <begin position="49"/>
        <end position="67"/>
    </location>
</feature>
<evidence type="ECO:0000313" key="3">
    <source>
        <dbReference type="Proteomes" id="UP000568839"/>
    </source>
</evidence>
<name>A0A841PRJ4_9BACL</name>
<evidence type="ECO:0000256" key="1">
    <source>
        <dbReference type="SAM" id="Phobius"/>
    </source>
</evidence>
<accession>A0A841PRJ4</accession>
<keyword evidence="1" id="KW-0812">Transmembrane</keyword>
<evidence type="ECO:0000313" key="2">
    <source>
        <dbReference type="EMBL" id="MBB6449786.1"/>
    </source>
</evidence>
<dbReference type="EMBL" id="JACHHJ010000002">
    <property type="protein sequence ID" value="MBB6449786.1"/>
    <property type="molecule type" value="Genomic_DNA"/>
</dbReference>
<keyword evidence="1" id="KW-0472">Membrane</keyword>
<feature type="transmembrane region" description="Helical" evidence="1">
    <location>
        <begin position="20"/>
        <end position="37"/>
    </location>
</feature>